<organism evidence="1 2">
    <name type="scientific">Amanita muscaria (strain Koide BX008)</name>
    <dbReference type="NCBI Taxonomy" id="946122"/>
    <lineage>
        <taxon>Eukaryota</taxon>
        <taxon>Fungi</taxon>
        <taxon>Dikarya</taxon>
        <taxon>Basidiomycota</taxon>
        <taxon>Agaricomycotina</taxon>
        <taxon>Agaricomycetes</taxon>
        <taxon>Agaricomycetidae</taxon>
        <taxon>Agaricales</taxon>
        <taxon>Pluteineae</taxon>
        <taxon>Amanitaceae</taxon>
        <taxon>Amanita</taxon>
    </lineage>
</organism>
<dbReference type="EMBL" id="KN818963">
    <property type="protein sequence ID" value="KIL54075.1"/>
    <property type="molecule type" value="Genomic_DNA"/>
</dbReference>
<proteinExistence type="predicted"/>
<evidence type="ECO:0000313" key="1">
    <source>
        <dbReference type="EMBL" id="KIL54075.1"/>
    </source>
</evidence>
<reference evidence="1 2" key="1">
    <citation type="submission" date="2014-04" db="EMBL/GenBank/DDBJ databases">
        <title>Evolutionary Origins and Diversification of the Mycorrhizal Mutualists.</title>
        <authorList>
            <consortium name="DOE Joint Genome Institute"/>
            <consortium name="Mycorrhizal Genomics Consortium"/>
            <person name="Kohler A."/>
            <person name="Kuo A."/>
            <person name="Nagy L.G."/>
            <person name="Floudas D."/>
            <person name="Copeland A."/>
            <person name="Barry K.W."/>
            <person name="Cichocki N."/>
            <person name="Veneault-Fourrey C."/>
            <person name="LaButti K."/>
            <person name="Lindquist E.A."/>
            <person name="Lipzen A."/>
            <person name="Lundell T."/>
            <person name="Morin E."/>
            <person name="Murat C."/>
            <person name="Riley R."/>
            <person name="Ohm R."/>
            <person name="Sun H."/>
            <person name="Tunlid A."/>
            <person name="Henrissat B."/>
            <person name="Grigoriev I.V."/>
            <person name="Hibbett D.S."/>
            <person name="Martin F."/>
        </authorList>
    </citation>
    <scope>NUCLEOTIDE SEQUENCE [LARGE SCALE GENOMIC DNA]</scope>
    <source>
        <strain evidence="1 2">Koide BX008</strain>
    </source>
</reference>
<dbReference type="HOGENOM" id="CLU_1360100_0_0_1"/>
<accession>A0A0C2RV19</accession>
<evidence type="ECO:0000313" key="2">
    <source>
        <dbReference type="Proteomes" id="UP000054549"/>
    </source>
</evidence>
<sequence length="201" mass="22845">MSAIEGNRYQALADEITSILDKTTGYSNANEYLLLDLMLFAYLIADSRSCPLGRFIQIARKTARGIDPFVNMNAVINYGLWYHFGGVGEEAQGPTDLRQRYLDVFEAMMELNDDFLELLGELQRRPDKYFIDFMKNFSRHYGKARSEDTSSVQSKISLYVQMAGYCYSPRLSNTIVYLALQSGGSKALEPQKPLDARRSQT</sequence>
<keyword evidence="2" id="KW-1185">Reference proteome</keyword>
<dbReference type="Proteomes" id="UP000054549">
    <property type="component" value="Unassembled WGS sequence"/>
</dbReference>
<dbReference type="InParanoid" id="A0A0C2RV19"/>
<dbReference type="AlphaFoldDB" id="A0A0C2RV19"/>
<name>A0A0C2RV19_AMAMK</name>
<protein>
    <submittedName>
        <fullName evidence="1">Uncharacterized protein</fullName>
    </submittedName>
</protein>
<gene>
    <name evidence="1" type="ORF">M378DRAFT_19226</name>
</gene>